<feature type="non-terminal residue" evidence="1">
    <location>
        <position position="180"/>
    </location>
</feature>
<proteinExistence type="predicted"/>
<evidence type="ECO:0000313" key="1">
    <source>
        <dbReference type="EMBL" id="VDM72332.1"/>
    </source>
</evidence>
<organism evidence="1 2">
    <name type="scientific">Strongylus vulgaris</name>
    <name type="common">Blood worm</name>
    <dbReference type="NCBI Taxonomy" id="40348"/>
    <lineage>
        <taxon>Eukaryota</taxon>
        <taxon>Metazoa</taxon>
        <taxon>Ecdysozoa</taxon>
        <taxon>Nematoda</taxon>
        <taxon>Chromadorea</taxon>
        <taxon>Rhabditida</taxon>
        <taxon>Rhabditina</taxon>
        <taxon>Rhabditomorpha</taxon>
        <taxon>Strongyloidea</taxon>
        <taxon>Strongylidae</taxon>
        <taxon>Strongylus</taxon>
    </lineage>
</organism>
<name>A0A3P7KYU1_STRVU</name>
<reference evidence="1 2" key="1">
    <citation type="submission" date="2018-11" db="EMBL/GenBank/DDBJ databases">
        <authorList>
            <consortium name="Pathogen Informatics"/>
        </authorList>
    </citation>
    <scope>NUCLEOTIDE SEQUENCE [LARGE SCALE GENOMIC DNA]</scope>
</reference>
<dbReference type="OrthoDB" id="10592824at2759"/>
<dbReference type="EMBL" id="UYYB01024912">
    <property type="protein sequence ID" value="VDM72332.1"/>
    <property type="molecule type" value="Genomic_DNA"/>
</dbReference>
<accession>A0A3P7KYU1</accession>
<keyword evidence="2" id="KW-1185">Reference proteome</keyword>
<gene>
    <name evidence="1" type="ORF">SVUK_LOCUS7330</name>
</gene>
<dbReference type="AlphaFoldDB" id="A0A3P7KYU1"/>
<evidence type="ECO:0000313" key="2">
    <source>
        <dbReference type="Proteomes" id="UP000270094"/>
    </source>
</evidence>
<protein>
    <submittedName>
        <fullName evidence="1">Uncharacterized protein</fullName>
    </submittedName>
</protein>
<dbReference type="Proteomes" id="UP000270094">
    <property type="component" value="Unassembled WGS sequence"/>
</dbReference>
<sequence length="180" mass="19473">MLLSGDGLHRMDGPLNSLGGGLLSTLNQVNPQAVDSLTRSLQQSGIDMDSAGAGMRIQTLFLRGMHEESLRRSSATGAGYGASLAANPAQSIFGVPQLSQMDGESVSVVCLDLMVLLPKRIKHHLEDSLLFDDVQGRCETIRLYTFEYESIMPENASHSRLVLRSNLPGTNEEGSEDEEP</sequence>